<keyword evidence="3" id="KW-1185">Reference proteome</keyword>
<gene>
    <name evidence="2" type="ORF">M8N44_13200</name>
</gene>
<name>A0ABT0RBG6_9BACT</name>
<keyword evidence="1" id="KW-0812">Transmembrane</keyword>
<feature type="transmembrane region" description="Helical" evidence="1">
    <location>
        <begin position="12"/>
        <end position="33"/>
    </location>
</feature>
<proteinExistence type="predicted"/>
<keyword evidence="1" id="KW-0472">Membrane</keyword>
<dbReference type="RefSeq" id="WP_102729103.1">
    <property type="nucleotide sequence ID" value="NZ_CP072027.1"/>
</dbReference>
<accession>A0ABT0RBG6</accession>
<evidence type="ECO:0000313" key="3">
    <source>
        <dbReference type="Proteomes" id="UP001202031"/>
    </source>
</evidence>
<evidence type="ECO:0000256" key="1">
    <source>
        <dbReference type="SAM" id="Phobius"/>
    </source>
</evidence>
<protein>
    <submittedName>
        <fullName evidence="2">Uncharacterized protein</fullName>
    </submittedName>
</protein>
<comment type="caution">
    <text evidence="2">The sequence shown here is derived from an EMBL/GenBank/DDBJ whole genome shotgun (WGS) entry which is preliminary data.</text>
</comment>
<organism evidence="2 3">
    <name type="scientific">Akkermansia massiliensis</name>
    <dbReference type="NCBI Taxonomy" id="2927224"/>
    <lineage>
        <taxon>Bacteria</taxon>
        <taxon>Pseudomonadati</taxon>
        <taxon>Verrucomicrobiota</taxon>
        <taxon>Verrucomicrobiia</taxon>
        <taxon>Verrucomicrobiales</taxon>
        <taxon>Akkermansiaceae</taxon>
        <taxon>Akkermansia</taxon>
    </lineage>
</organism>
<dbReference type="EMBL" id="JAMGSI010000003">
    <property type="protein sequence ID" value="MCL6658269.1"/>
    <property type="molecule type" value="Genomic_DNA"/>
</dbReference>
<dbReference type="Proteomes" id="UP001202031">
    <property type="component" value="Unassembled WGS sequence"/>
</dbReference>
<keyword evidence="1" id="KW-1133">Transmembrane helix</keyword>
<dbReference type="GeneID" id="84024834"/>
<reference evidence="2 3" key="1">
    <citation type="submission" date="2022-03" db="EMBL/GenBank/DDBJ databases">
        <title>Taxonomic description of new species and reclassification of some bacterial strains.</title>
        <authorList>
            <person name="Ndongo S."/>
        </authorList>
    </citation>
    <scope>NUCLEOTIDE SEQUENCE [LARGE SCALE GENOMIC DNA]</scope>
    <source>
        <strain evidence="2 3">Marseille-P6666</strain>
    </source>
</reference>
<sequence>MEKKILPRKIINITKIIIFVYILQLLLSLILYYRSIEKYEIDEIKISIEKETPWYLSIIPGLGIFLDIGDIFLDNHVNIRFYYQGWTYVAYSDSQEYINWKNGLEVKTTNDFIFLYEKGECDQPIIGMPRRGMRILPL</sequence>
<evidence type="ECO:0000313" key="2">
    <source>
        <dbReference type="EMBL" id="MCL6658269.1"/>
    </source>
</evidence>